<feature type="domain" description="Ribonucleotide reductase large subunit C-terminal" evidence="6">
    <location>
        <begin position="198"/>
        <end position="253"/>
    </location>
</feature>
<evidence type="ECO:0000256" key="1">
    <source>
        <dbReference type="ARBA" id="ARBA00001922"/>
    </source>
</evidence>
<dbReference type="PANTHER" id="PTHR43371:SF1">
    <property type="entry name" value="RIBONUCLEOSIDE-DIPHOSPHATE REDUCTASE"/>
    <property type="match status" value="1"/>
</dbReference>
<evidence type="ECO:0000256" key="2">
    <source>
        <dbReference type="ARBA" id="ARBA00022628"/>
    </source>
</evidence>
<feature type="non-terminal residue" evidence="8">
    <location>
        <position position="254"/>
    </location>
</feature>
<dbReference type="AlphaFoldDB" id="A0A382W4U1"/>
<keyword evidence="4" id="KW-0170">Cobalt</keyword>
<dbReference type="GO" id="GO:0031419">
    <property type="term" value="F:cobalamin binding"/>
    <property type="evidence" value="ECO:0007669"/>
    <property type="project" value="UniProtKB-KW"/>
</dbReference>
<dbReference type="Pfam" id="PF02867">
    <property type="entry name" value="Ribonuc_red_lgC"/>
    <property type="match status" value="1"/>
</dbReference>
<dbReference type="Gene3D" id="3.20.70.20">
    <property type="match status" value="1"/>
</dbReference>
<dbReference type="SUPFAM" id="SSF51998">
    <property type="entry name" value="PFL-like glycyl radical enzymes"/>
    <property type="match status" value="1"/>
</dbReference>
<sequence length="254" mass="28473">MRISRHYTKKNQSPYEEIEFRSANSEIRNPDGSIVFSAKDIEVPDEWSQVAVDVLAQKYFRKAGVPAATRAIPEENMPDWLAAREPDHDKSGRQPSGNVNSTETHATQVFDRMAGAWTYWGWKAGYFDQEEDAQTFSDELRYMLARQIAAPNSPQWFNTGLHWAYGIDGPPQGHFYVDHTTGEINQSDSAYERPQPHACFIQSVSDDLVNSGGIMDLWVREARLFKYGSGTGSNFSKIRGEDEPLSGGGLSSGL</sequence>
<protein>
    <submittedName>
        <fullName evidence="8">Uncharacterized protein</fullName>
    </submittedName>
</protein>
<accession>A0A382W4U1</accession>
<keyword evidence="3" id="KW-0560">Oxidoreductase</keyword>
<feature type="region of interest" description="Disordered" evidence="5">
    <location>
        <begin position="76"/>
        <end position="105"/>
    </location>
</feature>
<evidence type="ECO:0000256" key="4">
    <source>
        <dbReference type="ARBA" id="ARBA00023285"/>
    </source>
</evidence>
<dbReference type="EMBL" id="UINC01156618">
    <property type="protein sequence ID" value="SVD53138.1"/>
    <property type="molecule type" value="Genomic_DNA"/>
</dbReference>
<dbReference type="GO" id="GO:0004748">
    <property type="term" value="F:ribonucleoside-diphosphate reductase activity, thioredoxin disulfide as acceptor"/>
    <property type="evidence" value="ECO:0007669"/>
    <property type="project" value="InterPro"/>
</dbReference>
<dbReference type="Pfam" id="PF08471">
    <property type="entry name" value="Ribonuc_red_2_N"/>
    <property type="match status" value="1"/>
</dbReference>
<proteinExistence type="predicted"/>
<name>A0A382W4U1_9ZZZZ</name>
<feature type="domain" description="Ribonucleotide reductase class II vitamin B12-dependent N-terminal" evidence="7">
    <location>
        <begin position="22"/>
        <end position="147"/>
    </location>
</feature>
<dbReference type="InterPro" id="IPR000788">
    <property type="entry name" value="RNR_lg_C"/>
</dbReference>
<evidence type="ECO:0000259" key="6">
    <source>
        <dbReference type="Pfam" id="PF02867"/>
    </source>
</evidence>
<dbReference type="InterPro" id="IPR013678">
    <property type="entry name" value="RNR_2_N"/>
</dbReference>
<reference evidence="8" key="1">
    <citation type="submission" date="2018-05" db="EMBL/GenBank/DDBJ databases">
        <authorList>
            <person name="Lanie J.A."/>
            <person name="Ng W.-L."/>
            <person name="Kazmierczak K.M."/>
            <person name="Andrzejewski T.M."/>
            <person name="Davidsen T.M."/>
            <person name="Wayne K.J."/>
            <person name="Tettelin H."/>
            <person name="Glass J.I."/>
            <person name="Rusch D."/>
            <person name="Podicherti R."/>
            <person name="Tsui H.-C.T."/>
            <person name="Winkler M.E."/>
        </authorList>
    </citation>
    <scope>NUCLEOTIDE SEQUENCE</scope>
</reference>
<dbReference type="PANTHER" id="PTHR43371">
    <property type="entry name" value="VITAMIN B12-DEPENDENT RIBONUCLEOTIDE REDUCTASE"/>
    <property type="match status" value="1"/>
</dbReference>
<evidence type="ECO:0000256" key="3">
    <source>
        <dbReference type="ARBA" id="ARBA00023002"/>
    </source>
</evidence>
<gene>
    <name evidence="8" type="ORF">METZ01_LOCUS405992</name>
</gene>
<dbReference type="GO" id="GO:0050897">
    <property type="term" value="F:cobalt ion binding"/>
    <property type="evidence" value="ECO:0007669"/>
    <property type="project" value="InterPro"/>
</dbReference>
<dbReference type="InterPro" id="IPR050862">
    <property type="entry name" value="RdRp_reductase_class-2"/>
</dbReference>
<organism evidence="8">
    <name type="scientific">marine metagenome</name>
    <dbReference type="NCBI Taxonomy" id="408172"/>
    <lineage>
        <taxon>unclassified sequences</taxon>
        <taxon>metagenomes</taxon>
        <taxon>ecological metagenomes</taxon>
    </lineage>
</organism>
<feature type="compositionally biased region" description="Basic and acidic residues" evidence="5">
    <location>
        <begin position="82"/>
        <end position="92"/>
    </location>
</feature>
<evidence type="ECO:0000256" key="5">
    <source>
        <dbReference type="SAM" id="MobiDB-lite"/>
    </source>
</evidence>
<feature type="compositionally biased region" description="Polar residues" evidence="5">
    <location>
        <begin position="93"/>
        <end position="105"/>
    </location>
</feature>
<evidence type="ECO:0000259" key="7">
    <source>
        <dbReference type="Pfam" id="PF08471"/>
    </source>
</evidence>
<comment type="cofactor">
    <cofactor evidence="1">
        <name>adenosylcob(III)alamin</name>
        <dbReference type="ChEBI" id="CHEBI:18408"/>
    </cofactor>
</comment>
<evidence type="ECO:0000313" key="8">
    <source>
        <dbReference type="EMBL" id="SVD53138.1"/>
    </source>
</evidence>
<keyword evidence="2" id="KW-0846">Cobalamin</keyword>